<feature type="region of interest" description="Disordered" evidence="1">
    <location>
        <begin position="538"/>
        <end position="563"/>
    </location>
</feature>
<sequence>MTPHSLTSPRPWLAGLGTALLLITSSTLADVTPEILHRFVDGESTGPIAPPVLLPSGEASVLVGVAPPGSSSAGTVRFYAYSLEDGGFTSADFSDPGSGANPSPVVADDSSMYFLTNPLCFSGTCLGAPGVYGWKPGEDDAPVSLVVTPEDPATEFGGDLTPRGLSVVDSQGTLYFGGGSGSAGNGLFRLSAEGQLVELVDFENHRQGDATYLLGQRPVALVLDEDAKVLYGLAGRDQSDGVGDPDAVPDGDQSMGTLFSIDLSQAATDGTTPMTLLRTFAKDADGCSAASVDSCFHGSHTGQHALVQVGEWLYGTSFSTLWRFQPGDSDSFAVVHAFGEEAGDGRLPWGPLVLAEDGNLYGTTRRTVAEEGAVDGAGVLFRVRMGQADDHSDDQYEVLHAFDVEADGALPAGLSAGALDGTVQTLYGATTRGGQAGNTVSTNDATGFGTLFAVTIELPVTADIQLSADPETLTLNESTTLTWSVSNADNCSGEGDWGGVKATEGSETITPSLDGELTFTLACVDANNERVEASVTVTVEPAEDGGDGDGDNGGDSGGGSSGGGGGGALSLLWLSVLGLLTVRRRRRFSL</sequence>
<evidence type="ECO:0000313" key="2">
    <source>
        <dbReference type="EMBL" id="MCU5784743.1"/>
    </source>
</evidence>
<proteinExistence type="predicted"/>
<dbReference type="RefSeq" id="WP_262462559.1">
    <property type="nucleotide sequence ID" value="NZ_ARXS01000038.1"/>
</dbReference>
<organism evidence="2 3">
    <name type="scientific">Alloalcanivorax balearicus MACL04</name>
    <dbReference type="NCBI Taxonomy" id="1177182"/>
    <lineage>
        <taxon>Bacteria</taxon>
        <taxon>Pseudomonadati</taxon>
        <taxon>Pseudomonadota</taxon>
        <taxon>Gammaproteobacteria</taxon>
        <taxon>Oceanospirillales</taxon>
        <taxon>Alcanivoracaceae</taxon>
        <taxon>Alloalcanivorax</taxon>
    </lineage>
</organism>
<protein>
    <submittedName>
        <fullName evidence="2">Repeat protein</fullName>
    </submittedName>
</protein>
<evidence type="ECO:0000256" key="1">
    <source>
        <dbReference type="SAM" id="MobiDB-lite"/>
    </source>
</evidence>
<gene>
    <name evidence="2" type="ORF">MA04_04043</name>
</gene>
<feature type="compositionally biased region" description="Acidic residues" evidence="1">
    <location>
        <begin position="541"/>
        <end position="552"/>
    </location>
</feature>
<keyword evidence="3" id="KW-1185">Reference proteome</keyword>
<comment type="caution">
    <text evidence="2">The sequence shown here is derived from an EMBL/GenBank/DDBJ whole genome shotgun (WGS) entry which is preliminary data.</text>
</comment>
<feature type="compositionally biased region" description="Gly residues" evidence="1">
    <location>
        <begin position="553"/>
        <end position="563"/>
    </location>
</feature>
<accession>A0ABT2R4P5</accession>
<name>A0ABT2R4P5_9GAMM</name>
<dbReference type="Proteomes" id="UP001064106">
    <property type="component" value="Unassembled WGS sequence"/>
</dbReference>
<evidence type="ECO:0000313" key="3">
    <source>
        <dbReference type="Proteomes" id="UP001064106"/>
    </source>
</evidence>
<dbReference type="EMBL" id="ARXS01000038">
    <property type="protein sequence ID" value="MCU5784743.1"/>
    <property type="molecule type" value="Genomic_DNA"/>
</dbReference>
<reference evidence="2" key="1">
    <citation type="submission" date="2012-09" db="EMBL/GenBank/DDBJ databases">
        <title>Genome Sequence of alkane-degrading Bacterium Alcanivorax balearicus MACL04.</title>
        <authorList>
            <person name="Lai Q."/>
            <person name="Shao Z."/>
        </authorList>
    </citation>
    <scope>NUCLEOTIDE SEQUENCE</scope>
    <source>
        <strain evidence="2">MACL04</strain>
    </source>
</reference>